<sequence length="333" mass="35548" precursor="true">MKRTAALALALLSTAHAVTLTGAGASFPYPLYSRYFYEYAKREGVQVNYQPLGSGLGQTQFLRRTVDFGASDTPLSAADAARAPGRVLQVPAALGAIVVAYNLPGVTERVKLSADVLADMYLGRIRTWRDPRITGLNDGVTFPNLPVSVVHRSDASGSTQLFSTYLAHASADWQRAAGIATRLNWPGGTPARGNDGLARIVNDTPGAIGYMELVYAARLKLPYAQLRNRAGAFVSATPATIDEAARTATNPGSVVDAPRGYPLTSYSYLLAYADQGYGARTEAQARALKGLLKWILTDAQRLRVNGYQPLPEGALRDALSAVAGMTYKGKPLP</sequence>
<keyword evidence="2 4" id="KW-0813">Transport</keyword>
<evidence type="ECO:0000256" key="2">
    <source>
        <dbReference type="ARBA" id="ARBA00022448"/>
    </source>
</evidence>
<dbReference type="PIRSF" id="PIRSF002756">
    <property type="entry name" value="PstS"/>
    <property type="match status" value="1"/>
</dbReference>
<dbReference type="PANTHER" id="PTHR42996">
    <property type="entry name" value="PHOSPHATE-BINDING PROTEIN PSTS"/>
    <property type="match status" value="1"/>
</dbReference>
<keyword evidence="3 4" id="KW-0592">Phosphate transport</keyword>
<dbReference type="InterPro" id="IPR050962">
    <property type="entry name" value="Phosphate-bind_PstS"/>
</dbReference>
<dbReference type="HOGENOM" id="CLU_034528_1_2_0"/>
<evidence type="ECO:0000256" key="3">
    <source>
        <dbReference type="ARBA" id="ARBA00022592"/>
    </source>
</evidence>
<dbReference type="NCBIfam" id="TIGR00975">
    <property type="entry name" value="3a0107s03"/>
    <property type="match status" value="1"/>
</dbReference>
<keyword evidence="5" id="KW-0732">Signal</keyword>
<keyword evidence="8" id="KW-1185">Reference proteome</keyword>
<proteinExistence type="inferred from homology"/>
<dbReference type="eggNOG" id="COG0226">
    <property type="taxonomic scope" value="Bacteria"/>
</dbReference>
<dbReference type="GO" id="GO:0043190">
    <property type="term" value="C:ATP-binding cassette (ABC) transporter complex"/>
    <property type="evidence" value="ECO:0007669"/>
    <property type="project" value="InterPro"/>
</dbReference>
<evidence type="ECO:0000313" key="7">
    <source>
        <dbReference type="EMBL" id="ADV67020.1"/>
    </source>
</evidence>
<feature type="domain" description="PBP" evidence="6">
    <location>
        <begin position="17"/>
        <end position="298"/>
    </location>
</feature>
<dbReference type="Proteomes" id="UP000008635">
    <property type="component" value="Chromosome"/>
</dbReference>
<dbReference type="KEGG" id="dmr:Deima_1370"/>
<evidence type="ECO:0000313" key="8">
    <source>
        <dbReference type="Proteomes" id="UP000008635"/>
    </source>
</evidence>
<dbReference type="Pfam" id="PF12849">
    <property type="entry name" value="PBP_like_2"/>
    <property type="match status" value="1"/>
</dbReference>
<dbReference type="STRING" id="709986.Deima_1370"/>
<accession>E8U7I1</accession>
<evidence type="ECO:0000256" key="5">
    <source>
        <dbReference type="SAM" id="SignalP"/>
    </source>
</evidence>
<evidence type="ECO:0000259" key="6">
    <source>
        <dbReference type="Pfam" id="PF12849"/>
    </source>
</evidence>
<comment type="similarity">
    <text evidence="1 4">Belongs to the PstS family.</text>
</comment>
<organism evidence="7 8">
    <name type="scientific">Deinococcus maricopensis (strain DSM 21211 / LMG 22137 / NRRL B-23946 / LB-34)</name>
    <dbReference type="NCBI Taxonomy" id="709986"/>
    <lineage>
        <taxon>Bacteria</taxon>
        <taxon>Thermotogati</taxon>
        <taxon>Deinococcota</taxon>
        <taxon>Deinococci</taxon>
        <taxon>Deinococcales</taxon>
        <taxon>Deinococcaceae</taxon>
        <taxon>Deinococcus</taxon>
    </lineage>
</organism>
<feature type="signal peptide" evidence="5">
    <location>
        <begin position="1"/>
        <end position="17"/>
    </location>
</feature>
<dbReference type="GO" id="GO:0035435">
    <property type="term" value="P:phosphate ion transmembrane transport"/>
    <property type="evidence" value="ECO:0007669"/>
    <property type="project" value="InterPro"/>
</dbReference>
<dbReference type="CDD" id="cd13565">
    <property type="entry name" value="PBP2_PstS"/>
    <property type="match status" value="1"/>
</dbReference>
<reference evidence="8" key="2">
    <citation type="submission" date="2011-01" db="EMBL/GenBank/DDBJ databases">
        <title>The complete genome of Deinococcus maricopensis DSM 21211.</title>
        <authorList>
            <consortium name="US DOE Joint Genome Institute (JGI-PGF)"/>
            <person name="Lucas S."/>
            <person name="Copeland A."/>
            <person name="Lapidus A."/>
            <person name="Goodwin L."/>
            <person name="Pitluck S."/>
            <person name="Kyrpides N."/>
            <person name="Mavromatis K."/>
            <person name="Pagani I."/>
            <person name="Ivanova N."/>
            <person name="Ovchinnikova G."/>
            <person name="Zeytun A."/>
            <person name="Detter J.C."/>
            <person name="Han C."/>
            <person name="Land M."/>
            <person name="Hauser L."/>
            <person name="Markowitz V."/>
            <person name="Cheng J.-F."/>
            <person name="Hugenholtz P."/>
            <person name="Woyke T."/>
            <person name="Wu D."/>
            <person name="Pukall R."/>
            <person name="Gehrich-Schroeter G."/>
            <person name="Brambilla E."/>
            <person name="Klenk H.-P."/>
            <person name="Eisen J.A."/>
        </authorList>
    </citation>
    <scope>NUCLEOTIDE SEQUENCE [LARGE SCALE GENOMIC DNA]</scope>
    <source>
        <strain evidence="8">DSM 21211 / LMG 22137 / NRRL B-23946 / LB-34</strain>
    </source>
</reference>
<dbReference type="InterPro" id="IPR005673">
    <property type="entry name" value="ABC_phos-bd_PstS"/>
</dbReference>
<dbReference type="OrthoDB" id="9790048at2"/>
<dbReference type="InterPro" id="IPR024370">
    <property type="entry name" value="PBP_domain"/>
</dbReference>
<dbReference type="Gene3D" id="3.40.190.10">
    <property type="entry name" value="Periplasmic binding protein-like II"/>
    <property type="match status" value="2"/>
</dbReference>
<evidence type="ECO:0000256" key="4">
    <source>
        <dbReference type="PIRNR" id="PIRNR002756"/>
    </source>
</evidence>
<dbReference type="EMBL" id="CP002454">
    <property type="protein sequence ID" value="ADV67020.1"/>
    <property type="molecule type" value="Genomic_DNA"/>
</dbReference>
<feature type="chain" id="PRO_5003228439" description="Phosphate-binding protein" evidence="5">
    <location>
        <begin position="18"/>
        <end position="333"/>
    </location>
</feature>
<dbReference type="PANTHER" id="PTHR42996:SF1">
    <property type="entry name" value="PHOSPHATE-BINDING PROTEIN PSTS"/>
    <property type="match status" value="1"/>
</dbReference>
<dbReference type="RefSeq" id="WP_013556525.1">
    <property type="nucleotide sequence ID" value="NC_014958.1"/>
</dbReference>
<gene>
    <name evidence="7" type="ordered locus">Deima_1370</name>
</gene>
<reference evidence="7 8" key="1">
    <citation type="journal article" date="2011" name="Stand. Genomic Sci.">
        <title>Complete genome sequence of Deinococcus maricopensis type strain (LB-34).</title>
        <authorList>
            <person name="Pukall R."/>
            <person name="Zeytun A."/>
            <person name="Lucas S."/>
            <person name="Lapidus A."/>
            <person name="Hammon N."/>
            <person name="Deshpande S."/>
            <person name="Nolan M."/>
            <person name="Cheng J.F."/>
            <person name="Pitluck S."/>
            <person name="Liolios K."/>
            <person name="Pagani I."/>
            <person name="Mikhailova N."/>
            <person name="Ivanova N."/>
            <person name="Mavromatis K."/>
            <person name="Pati A."/>
            <person name="Tapia R."/>
            <person name="Han C."/>
            <person name="Goodwin L."/>
            <person name="Chen A."/>
            <person name="Palaniappan K."/>
            <person name="Land M."/>
            <person name="Hauser L."/>
            <person name="Chang Y.J."/>
            <person name="Jeffries C.D."/>
            <person name="Brambilla E.M."/>
            <person name="Rohde M."/>
            <person name="Goker M."/>
            <person name="Detter J.C."/>
            <person name="Woyke T."/>
            <person name="Bristow J."/>
            <person name="Eisen J.A."/>
            <person name="Markowitz V."/>
            <person name="Hugenholtz P."/>
            <person name="Kyrpides N.C."/>
            <person name="Klenk H.P."/>
        </authorList>
    </citation>
    <scope>NUCLEOTIDE SEQUENCE [LARGE SCALE GENOMIC DNA]</scope>
    <source>
        <strain evidence="8">DSM 21211 / LMG 22137 / NRRL B-23946 / LB-34</strain>
    </source>
</reference>
<evidence type="ECO:0000256" key="1">
    <source>
        <dbReference type="ARBA" id="ARBA00008725"/>
    </source>
</evidence>
<name>E8U7I1_DEIML</name>
<dbReference type="SUPFAM" id="SSF53850">
    <property type="entry name" value="Periplasmic binding protein-like II"/>
    <property type="match status" value="1"/>
</dbReference>
<dbReference type="GO" id="GO:0042301">
    <property type="term" value="F:phosphate ion binding"/>
    <property type="evidence" value="ECO:0007669"/>
    <property type="project" value="InterPro"/>
</dbReference>
<dbReference type="AlphaFoldDB" id="E8U7I1"/>
<protein>
    <recommendedName>
        <fullName evidence="4">Phosphate-binding protein</fullName>
    </recommendedName>
</protein>